<dbReference type="InterPro" id="IPR018490">
    <property type="entry name" value="cNMP-bd_dom_sf"/>
</dbReference>
<dbReference type="InterPro" id="IPR010920">
    <property type="entry name" value="LSM_dom_sf"/>
</dbReference>
<evidence type="ECO:0000313" key="8">
    <source>
        <dbReference type="EMBL" id="GAA3736714.1"/>
    </source>
</evidence>
<keyword evidence="3 6" id="KW-0812">Transmembrane</keyword>
<dbReference type="SMART" id="SM00100">
    <property type="entry name" value="cNMP"/>
    <property type="match status" value="1"/>
</dbReference>
<keyword evidence="5 6" id="KW-0472">Membrane</keyword>
<dbReference type="SUPFAM" id="SSF82861">
    <property type="entry name" value="Mechanosensitive channel protein MscS (YggB), transmembrane region"/>
    <property type="match status" value="1"/>
</dbReference>
<dbReference type="InterPro" id="IPR000595">
    <property type="entry name" value="cNMP-bd_dom"/>
</dbReference>
<dbReference type="InterPro" id="IPR011014">
    <property type="entry name" value="MscS_channel_TM-2"/>
</dbReference>
<dbReference type="Gene3D" id="1.10.287.1260">
    <property type="match status" value="1"/>
</dbReference>
<evidence type="ECO:0000256" key="1">
    <source>
        <dbReference type="ARBA" id="ARBA00004141"/>
    </source>
</evidence>
<feature type="transmembrane region" description="Helical" evidence="6">
    <location>
        <begin position="6"/>
        <end position="27"/>
    </location>
</feature>
<comment type="similarity">
    <text evidence="2">Belongs to the MscS (TC 1.A.23) family.</text>
</comment>
<dbReference type="PROSITE" id="PS50042">
    <property type="entry name" value="CNMP_BINDING_3"/>
    <property type="match status" value="1"/>
</dbReference>
<sequence>MSDLLGQPWFWPAVIIVVGLPVSLLVLTEVHSTLARRGSPAARVVALLRNFVVPVGAFLLLISQAGYLNVDWSWTRITATVFGFLIILLLINAFNLAFFETAKKGTWRQRVPSIFVEIVRLVLIIVFVALLFSFVWNADIGGLFTALGIGSIVIGLALQNAVGSVVSGLLLLFEQPFELGDWLDADGVRGQVVEVNWRSVHIRTDAGIRIVPNASLASSSIVNLSRSEGAFGVSTLTRFSTDDPPQAVIAVCREVARGLPQTIPGEEAIVTPHPKGRYTVYLTLNSPADEFSGPRLFKTRIWYAARRAGLHYDNDLTDSHQSEENYRAALLQVAPALYLSNEDALQFREKVVLERYGAGEVVQARGSVPEGMRFILRGTAALAARTTDGAEITVTELGRLEIIGLTSLTRQAVAAAITAVTDLTVILVPNEILDQFVESNPELALDIGTEIDNRRAKTATVLGELGVATHPDDRLTA</sequence>
<dbReference type="Gene3D" id="2.30.30.60">
    <property type="match status" value="1"/>
</dbReference>
<dbReference type="InterPro" id="IPR014710">
    <property type="entry name" value="RmlC-like_jellyroll"/>
</dbReference>
<feature type="transmembrane region" description="Helical" evidence="6">
    <location>
        <begin position="47"/>
        <end position="68"/>
    </location>
</feature>
<dbReference type="SUPFAM" id="SSF51206">
    <property type="entry name" value="cAMP-binding domain-like"/>
    <property type="match status" value="1"/>
</dbReference>
<dbReference type="PANTHER" id="PTHR30566">
    <property type="entry name" value="YNAI-RELATED MECHANOSENSITIVE ION CHANNEL"/>
    <property type="match status" value="1"/>
</dbReference>
<dbReference type="RefSeq" id="WP_344754507.1">
    <property type="nucleotide sequence ID" value="NZ_BAABAE010000003.1"/>
</dbReference>
<proteinExistence type="inferred from homology"/>
<evidence type="ECO:0000259" key="7">
    <source>
        <dbReference type="PROSITE" id="PS50042"/>
    </source>
</evidence>
<dbReference type="CDD" id="cd00038">
    <property type="entry name" value="CAP_ED"/>
    <property type="match status" value="1"/>
</dbReference>
<dbReference type="InterPro" id="IPR006685">
    <property type="entry name" value="MscS_channel_2nd"/>
</dbReference>
<feature type="domain" description="Cyclic nucleotide-binding" evidence="7">
    <location>
        <begin position="339"/>
        <end position="408"/>
    </location>
</feature>
<feature type="transmembrane region" description="Helical" evidence="6">
    <location>
        <begin position="118"/>
        <end position="136"/>
    </location>
</feature>
<keyword evidence="9" id="KW-1185">Reference proteome</keyword>
<feature type="transmembrane region" description="Helical" evidence="6">
    <location>
        <begin position="142"/>
        <end position="173"/>
    </location>
</feature>
<dbReference type="InterPro" id="IPR023408">
    <property type="entry name" value="MscS_beta-dom_sf"/>
</dbReference>
<feature type="transmembrane region" description="Helical" evidence="6">
    <location>
        <begin position="74"/>
        <end position="98"/>
    </location>
</feature>
<dbReference type="PANTHER" id="PTHR30566:SF25">
    <property type="entry name" value="INNER MEMBRANE PROTEIN"/>
    <property type="match status" value="1"/>
</dbReference>
<protein>
    <submittedName>
        <fullName evidence="8">Mechanosensitive ion channel family protein</fullName>
    </submittedName>
</protein>
<comment type="subcellular location">
    <subcellularLocation>
        <location evidence="1">Membrane</location>
        <topology evidence="1">Multi-pass membrane protein</topology>
    </subcellularLocation>
</comment>
<dbReference type="SUPFAM" id="SSF50182">
    <property type="entry name" value="Sm-like ribonucleoproteins"/>
    <property type="match status" value="1"/>
</dbReference>
<keyword evidence="4 6" id="KW-1133">Transmembrane helix</keyword>
<comment type="caution">
    <text evidence="8">The sequence shown here is derived from an EMBL/GenBank/DDBJ whole genome shotgun (WGS) entry which is preliminary data.</text>
</comment>
<gene>
    <name evidence="8" type="ORF">GCM10022239_10690</name>
</gene>
<evidence type="ECO:0000256" key="3">
    <source>
        <dbReference type="ARBA" id="ARBA00022692"/>
    </source>
</evidence>
<dbReference type="Pfam" id="PF00027">
    <property type="entry name" value="cNMP_binding"/>
    <property type="match status" value="1"/>
</dbReference>
<evidence type="ECO:0000256" key="2">
    <source>
        <dbReference type="ARBA" id="ARBA00008017"/>
    </source>
</evidence>
<dbReference type="Proteomes" id="UP001501004">
    <property type="component" value="Unassembled WGS sequence"/>
</dbReference>
<name>A0ABP7FDX5_9MICO</name>
<reference evidence="9" key="1">
    <citation type="journal article" date="2019" name="Int. J. Syst. Evol. Microbiol.">
        <title>The Global Catalogue of Microorganisms (GCM) 10K type strain sequencing project: providing services to taxonomists for standard genome sequencing and annotation.</title>
        <authorList>
            <consortium name="The Broad Institute Genomics Platform"/>
            <consortium name="The Broad Institute Genome Sequencing Center for Infectious Disease"/>
            <person name="Wu L."/>
            <person name="Ma J."/>
        </authorList>
    </citation>
    <scope>NUCLEOTIDE SEQUENCE [LARGE SCALE GENOMIC DNA]</scope>
    <source>
        <strain evidence="9">JCM 16949</strain>
    </source>
</reference>
<dbReference type="EMBL" id="BAABAE010000003">
    <property type="protein sequence ID" value="GAA3736714.1"/>
    <property type="molecule type" value="Genomic_DNA"/>
</dbReference>
<evidence type="ECO:0000256" key="5">
    <source>
        <dbReference type="ARBA" id="ARBA00023136"/>
    </source>
</evidence>
<organism evidence="8 9">
    <name type="scientific">Leifsonella bigeumensis</name>
    <dbReference type="NCBI Taxonomy" id="433643"/>
    <lineage>
        <taxon>Bacteria</taxon>
        <taxon>Bacillati</taxon>
        <taxon>Actinomycetota</taxon>
        <taxon>Actinomycetes</taxon>
        <taxon>Micrococcales</taxon>
        <taxon>Microbacteriaceae</taxon>
        <taxon>Leifsonella</taxon>
    </lineage>
</organism>
<evidence type="ECO:0000256" key="6">
    <source>
        <dbReference type="SAM" id="Phobius"/>
    </source>
</evidence>
<evidence type="ECO:0000313" key="9">
    <source>
        <dbReference type="Proteomes" id="UP001501004"/>
    </source>
</evidence>
<dbReference type="Gene3D" id="2.60.120.10">
    <property type="entry name" value="Jelly Rolls"/>
    <property type="match status" value="1"/>
</dbReference>
<evidence type="ECO:0000256" key="4">
    <source>
        <dbReference type="ARBA" id="ARBA00022989"/>
    </source>
</evidence>
<dbReference type="Pfam" id="PF00924">
    <property type="entry name" value="MS_channel_2nd"/>
    <property type="match status" value="1"/>
</dbReference>
<accession>A0ABP7FDX5</accession>